<comment type="caution">
    <text evidence="10">The sequence shown here is derived from an EMBL/GenBank/DDBJ whole genome shotgun (WGS) entry which is preliminary data.</text>
</comment>
<evidence type="ECO:0000256" key="2">
    <source>
        <dbReference type="ARBA" id="ARBA00006730"/>
    </source>
</evidence>
<dbReference type="GO" id="GO:0071949">
    <property type="term" value="F:FAD binding"/>
    <property type="evidence" value="ECO:0007669"/>
    <property type="project" value="InterPro"/>
</dbReference>
<keyword evidence="4" id="KW-0274">FAD</keyword>
<dbReference type="PANTHER" id="PTHR11530">
    <property type="entry name" value="D-AMINO ACID OXIDASE"/>
    <property type="match status" value="1"/>
</dbReference>
<dbReference type="EMBL" id="ARZY01000062">
    <property type="protein sequence ID" value="EWH08168.1"/>
    <property type="molecule type" value="Genomic_DNA"/>
</dbReference>
<keyword evidence="5" id="KW-0560">Oxidoreductase</keyword>
<dbReference type="AlphaFoldDB" id="W7QJ57"/>
<dbReference type="Gene3D" id="3.30.9.10">
    <property type="entry name" value="D-Amino Acid Oxidase, subunit A, domain 2"/>
    <property type="match status" value="1"/>
</dbReference>
<dbReference type="InterPro" id="IPR006076">
    <property type="entry name" value="FAD-dep_OxRdtase"/>
</dbReference>
<comment type="similarity">
    <text evidence="2">Belongs to the DAMOX/DASOX family.</text>
</comment>
<sequence length="352" mass="38896">WQLSLPSQTNGQTNQVNLFEKGDESGRTSAGYIAAAMVAPVAESVISGALVSRLGERSLELWPQLLQQLPQNVFYQQSGSLILAHTQDKGDLLSFSQRLKLYDNSTPQVDGAKTKMQWLNGQQIAEIEPELAGRFHQGLYLPTEAQIDNRGLYQALNQALKNNQVQLNWSTQADVAANQVWVNGTAFSFDLVIDCRGMGARADINQLRGVRGEVARVYAPEVQLQRPVRLMHPRYPIYIVPKPQNQYVIGATEIESQSDKPATVRSALELLSAAYSVHPGFAEAEILEIESGLRPTLFDNEPKIFNQAGLMRINGLYRHGFLLAPAMMEQALAVLDANTHTQVNPQVLSTCS</sequence>
<evidence type="ECO:0000256" key="5">
    <source>
        <dbReference type="ARBA" id="ARBA00023002"/>
    </source>
</evidence>
<keyword evidence="11" id="KW-1185">Reference proteome</keyword>
<dbReference type="eggNOG" id="COG0665">
    <property type="taxonomic scope" value="Bacteria"/>
</dbReference>
<evidence type="ECO:0000259" key="9">
    <source>
        <dbReference type="Pfam" id="PF01266"/>
    </source>
</evidence>
<feature type="domain" description="FAD dependent oxidoreductase" evidence="9">
    <location>
        <begin position="12"/>
        <end position="327"/>
    </location>
</feature>
<evidence type="ECO:0000256" key="4">
    <source>
        <dbReference type="ARBA" id="ARBA00022827"/>
    </source>
</evidence>
<dbReference type="GO" id="GO:0003884">
    <property type="term" value="F:D-amino-acid oxidase activity"/>
    <property type="evidence" value="ECO:0007669"/>
    <property type="project" value="UniProtKB-EC"/>
</dbReference>
<dbReference type="EC" id="1.4.3.3" evidence="6"/>
<reference evidence="10 11" key="1">
    <citation type="journal article" date="2014" name="Genome Announc.">
        <title>Draft Genome Sequence of the Agar-Degrading Bacterium Catenovulum sp. Strain DS-2, Isolated from Intestines of Haliotis diversicolor.</title>
        <authorList>
            <person name="Shan D."/>
            <person name="Li X."/>
            <person name="Gu Z."/>
            <person name="Wei G."/>
            <person name="Gao Z."/>
            <person name="Shao Z."/>
        </authorList>
    </citation>
    <scope>NUCLEOTIDE SEQUENCE [LARGE SCALE GENOMIC DNA]</scope>
    <source>
        <strain evidence="10 11">DS-2</strain>
    </source>
</reference>
<protein>
    <recommendedName>
        <fullName evidence="7">D-amino-acid oxidase</fullName>
        <ecNumber evidence="6">1.4.3.3</ecNumber>
    </recommendedName>
</protein>
<comment type="catalytic activity">
    <reaction evidence="8">
        <text>a D-alpha-amino acid + O2 + H2O = a 2-oxocarboxylate + H2O2 + NH4(+)</text>
        <dbReference type="Rhea" id="RHEA:21816"/>
        <dbReference type="ChEBI" id="CHEBI:15377"/>
        <dbReference type="ChEBI" id="CHEBI:15379"/>
        <dbReference type="ChEBI" id="CHEBI:16240"/>
        <dbReference type="ChEBI" id="CHEBI:28938"/>
        <dbReference type="ChEBI" id="CHEBI:35179"/>
        <dbReference type="ChEBI" id="CHEBI:59871"/>
        <dbReference type="EC" id="1.4.3.3"/>
    </reaction>
    <physiologicalReaction direction="left-to-right" evidence="8">
        <dbReference type="Rhea" id="RHEA:21817"/>
    </physiologicalReaction>
</comment>
<dbReference type="RefSeq" id="WP_152537650.1">
    <property type="nucleotide sequence ID" value="NZ_ARZY01000062.1"/>
</dbReference>
<evidence type="ECO:0000256" key="6">
    <source>
        <dbReference type="ARBA" id="ARBA00039101"/>
    </source>
</evidence>
<evidence type="ECO:0000313" key="10">
    <source>
        <dbReference type="EMBL" id="EWH08168.1"/>
    </source>
</evidence>
<evidence type="ECO:0000256" key="8">
    <source>
        <dbReference type="ARBA" id="ARBA00049547"/>
    </source>
</evidence>
<feature type="non-terminal residue" evidence="10">
    <location>
        <position position="1"/>
    </location>
</feature>
<organism evidence="10 11">
    <name type="scientific">Catenovulum agarivorans DS-2</name>
    <dbReference type="NCBI Taxonomy" id="1328313"/>
    <lineage>
        <taxon>Bacteria</taxon>
        <taxon>Pseudomonadati</taxon>
        <taxon>Pseudomonadota</taxon>
        <taxon>Gammaproteobacteria</taxon>
        <taxon>Alteromonadales</taxon>
        <taxon>Alteromonadaceae</taxon>
        <taxon>Catenovulum</taxon>
    </lineage>
</organism>
<dbReference type="InterPro" id="IPR023209">
    <property type="entry name" value="DAO"/>
</dbReference>
<dbReference type="Proteomes" id="UP000019276">
    <property type="component" value="Unassembled WGS sequence"/>
</dbReference>
<keyword evidence="3" id="KW-0285">Flavoprotein</keyword>
<name>W7QJ57_9ALTE</name>
<dbReference type="SUPFAM" id="SSF54373">
    <property type="entry name" value="FAD-linked reductases, C-terminal domain"/>
    <property type="match status" value="1"/>
</dbReference>
<dbReference type="Pfam" id="PF01266">
    <property type="entry name" value="DAO"/>
    <property type="match status" value="1"/>
</dbReference>
<dbReference type="STRING" id="1328313.DS2_18683"/>
<dbReference type="GO" id="GO:0046416">
    <property type="term" value="P:D-amino acid metabolic process"/>
    <property type="evidence" value="ECO:0007669"/>
    <property type="project" value="InterPro"/>
</dbReference>
<dbReference type="InterPro" id="IPR036188">
    <property type="entry name" value="FAD/NAD-bd_sf"/>
</dbReference>
<gene>
    <name evidence="10" type="ORF">DS2_18683</name>
</gene>
<evidence type="ECO:0000313" key="11">
    <source>
        <dbReference type="Proteomes" id="UP000019276"/>
    </source>
</evidence>
<dbReference type="SUPFAM" id="SSF51905">
    <property type="entry name" value="FAD/NAD(P)-binding domain"/>
    <property type="match status" value="1"/>
</dbReference>
<dbReference type="PANTHER" id="PTHR11530:SF11">
    <property type="entry name" value="D-ASPARTATE OXIDASE"/>
    <property type="match status" value="1"/>
</dbReference>
<dbReference type="Gene3D" id="3.50.50.60">
    <property type="entry name" value="FAD/NAD(P)-binding domain"/>
    <property type="match status" value="1"/>
</dbReference>
<evidence type="ECO:0000256" key="3">
    <source>
        <dbReference type="ARBA" id="ARBA00022630"/>
    </source>
</evidence>
<evidence type="ECO:0000256" key="7">
    <source>
        <dbReference type="ARBA" id="ARBA00039751"/>
    </source>
</evidence>
<proteinExistence type="inferred from homology"/>
<dbReference type="PATRIC" id="fig|1328313.3.peg.3816"/>
<accession>W7QJ57</accession>
<evidence type="ECO:0000256" key="1">
    <source>
        <dbReference type="ARBA" id="ARBA00001974"/>
    </source>
</evidence>
<dbReference type="OrthoDB" id="9790035at2"/>
<comment type="cofactor">
    <cofactor evidence="1">
        <name>FAD</name>
        <dbReference type="ChEBI" id="CHEBI:57692"/>
    </cofactor>
</comment>